<dbReference type="Gene3D" id="3.40.50.720">
    <property type="entry name" value="NAD(P)-binding Rossmann-like Domain"/>
    <property type="match status" value="1"/>
</dbReference>
<comment type="similarity">
    <text evidence="1">Belongs to the short-chain dehydrogenases/reductases (SDR) family.</text>
</comment>
<dbReference type="AlphaFoldDB" id="A0A6V7NTP0"/>
<gene>
    <name evidence="2" type="ORF">CB5_LOCUS5103</name>
</gene>
<dbReference type="PRINTS" id="PR00081">
    <property type="entry name" value="GDHRDH"/>
</dbReference>
<protein>
    <recommendedName>
        <fullName evidence="3">Short-chain dehydrogenase reductase 3b-like</fullName>
    </recommendedName>
</protein>
<dbReference type="SUPFAM" id="SSF51735">
    <property type="entry name" value="NAD(P)-binding Rossmann-fold domains"/>
    <property type="match status" value="1"/>
</dbReference>
<reference evidence="2" key="1">
    <citation type="submission" date="2020-07" db="EMBL/GenBank/DDBJ databases">
        <authorList>
            <person name="Lin J."/>
        </authorList>
    </citation>
    <scope>NUCLEOTIDE SEQUENCE</scope>
</reference>
<dbReference type="PRINTS" id="PR00080">
    <property type="entry name" value="SDRFAMILY"/>
</dbReference>
<organism evidence="2">
    <name type="scientific">Ananas comosus var. bracteatus</name>
    <name type="common">red pineapple</name>
    <dbReference type="NCBI Taxonomy" id="296719"/>
    <lineage>
        <taxon>Eukaryota</taxon>
        <taxon>Viridiplantae</taxon>
        <taxon>Streptophyta</taxon>
        <taxon>Embryophyta</taxon>
        <taxon>Tracheophyta</taxon>
        <taxon>Spermatophyta</taxon>
        <taxon>Magnoliopsida</taxon>
        <taxon>Liliopsida</taxon>
        <taxon>Poales</taxon>
        <taxon>Bromeliaceae</taxon>
        <taxon>Bromelioideae</taxon>
        <taxon>Ananas</taxon>
    </lineage>
</organism>
<dbReference type="Pfam" id="PF13561">
    <property type="entry name" value="adh_short_C2"/>
    <property type="match status" value="1"/>
</dbReference>
<accession>A0A6V7NTP0</accession>
<evidence type="ECO:0008006" key="3">
    <source>
        <dbReference type="Google" id="ProtNLM"/>
    </source>
</evidence>
<dbReference type="EMBL" id="LR862142">
    <property type="protein sequence ID" value="CAD1821892.1"/>
    <property type="molecule type" value="Genomic_DNA"/>
</dbReference>
<name>A0A6V7NTP0_ANACO</name>
<dbReference type="InterPro" id="IPR036291">
    <property type="entry name" value="NAD(P)-bd_dom_sf"/>
</dbReference>
<dbReference type="PANTHER" id="PTHR42820:SF16">
    <property type="entry name" value="SHORT-CHAIN DEHYDROGENASE REDUCTASE 3B"/>
    <property type="match status" value="1"/>
</dbReference>
<evidence type="ECO:0000313" key="2">
    <source>
        <dbReference type="EMBL" id="CAD1821892.1"/>
    </source>
</evidence>
<dbReference type="FunFam" id="3.40.50.720:FF:000084">
    <property type="entry name" value="Short-chain dehydrogenase reductase"/>
    <property type="match status" value="1"/>
</dbReference>
<proteinExistence type="inferred from homology"/>
<sequence>MPTKRRLRLEGKVVIITGGASGIGEAASRLFAAEGAAVVIVDIQDELGAAVATSIGGSCSFTHCDVTDESQVAAAVAYAVRTHGHLDVMFSNAGIMPRGGATMPESAVLEMDLGELNRIMAVNVRGAAAAVKHSAQAMVAAGLRGSIICMASVCACQAGLGPASYTASKHAVVGLVRSPVGELGRHGVRVNRISPFGVATPLACKFLGGSETEVEERCCAAAILKGVVLTAERLAEAALFLASEESAYITGHNLVVDGGVTSVYALSQQIVD</sequence>
<evidence type="ECO:0000256" key="1">
    <source>
        <dbReference type="ARBA" id="ARBA00006484"/>
    </source>
</evidence>
<dbReference type="InterPro" id="IPR002347">
    <property type="entry name" value="SDR_fam"/>
</dbReference>
<dbReference type="PANTHER" id="PTHR42820">
    <property type="entry name" value="SHORT-CHAIN DEHYDROGENASE REDUCTASE"/>
    <property type="match status" value="1"/>
</dbReference>